<dbReference type="EMBL" id="JAJSOF020000013">
    <property type="protein sequence ID" value="KAJ4443307.1"/>
    <property type="molecule type" value="Genomic_DNA"/>
</dbReference>
<comment type="caution">
    <text evidence="4">The sequence shown here is derived from an EMBL/GenBank/DDBJ whole genome shotgun (WGS) entry which is preliminary data.</text>
</comment>
<sequence>QRLIQEEKARVEKERLANEEKAKRDVAEQGVRAIQLQETIDLFSKLGKLMYHTKLVKREKKEWKHSFGLIMFPVATLYSFGGFQWEQYMKCDGLPDPSSLTDMNTYLYLWRSVEERGNLDEVVNKTAEVLALLDAMQEFIDNPLDVTPEHVENWKQVRNDIRVEQHINVNRATYLILRNIEEKMKFSGMHEVRYMNKFEHFILCLWSLLALPTPMVPLTKAERTPLQCEFTDVGVSISLPDSLIDVLLVVRVMLVMYDHLSDLCPSWVPKPLPEEEKKDLYLVSLVEWDARRELQVLVDEENERRAQIAAKIAAMKPSPSIADDARRAKASAKDSRPMSEVSAQEAELQELQQIQQTPVKTASELFAGQEGELHTFLSCLQICYQIKQRKWNWIGHTLRKPDGAIEKTAIDWNPQGARKIGRPRKTWKRSIEGEVERCGKSWKEVKWMAGNRVRWRNFTAALLAPWWVLALYFYIIYWYFITDEKQAEVKSYFQMELRPHELNLRKYYILGGVYHIDLLQQPPQPEELHNDCIITVREYSSIY</sequence>
<feature type="domain" description="IC97/Casc1 N-terminal" evidence="3">
    <location>
        <begin position="84"/>
        <end position="210"/>
    </location>
</feature>
<keyword evidence="5" id="KW-1185">Reference proteome</keyword>
<dbReference type="PANTHER" id="PTHR20929">
    <property type="entry name" value="LUNG ADENOMA SUSCEPTIBILITY 1-RELATED"/>
    <property type="match status" value="1"/>
</dbReference>
<organism evidence="4 5">
    <name type="scientific">Periplaneta americana</name>
    <name type="common">American cockroach</name>
    <name type="synonym">Blatta americana</name>
    <dbReference type="NCBI Taxonomy" id="6978"/>
    <lineage>
        <taxon>Eukaryota</taxon>
        <taxon>Metazoa</taxon>
        <taxon>Ecdysozoa</taxon>
        <taxon>Arthropoda</taxon>
        <taxon>Hexapoda</taxon>
        <taxon>Insecta</taxon>
        <taxon>Pterygota</taxon>
        <taxon>Neoptera</taxon>
        <taxon>Polyneoptera</taxon>
        <taxon>Dictyoptera</taxon>
        <taxon>Blattodea</taxon>
        <taxon>Blattoidea</taxon>
        <taxon>Blattidae</taxon>
        <taxon>Blattinae</taxon>
        <taxon>Periplaneta</taxon>
    </lineage>
</organism>
<protein>
    <recommendedName>
        <fullName evidence="3">IC97/Casc1 N-terminal domain-containing protein</fullName>
    </recommendedName>
</protein>
<evidence type="ECO:0000313" key="4">
    <source>
        <dbReference type="EMBL" id="KAJ4443307.1"/>
    </source>
</evidence>
<feature type="non-terminal residue" evidence="4">
    <location>
        <position position="1"/>
    </location>
</feature>
<comment type="similarity">
    <text evidence="1">Belongs to the DNAI7 family.</text>
</comment>
<dbReference type="Proteomes" id="UP001148838">
    <property type="component" value="Unassembled WGS sequence"/>
</dbReference>
<keyword evidence="2" id="KW-1133">Transmembrane helix</keyword>
<evidence type="ECO:0000313" key="5">
    <source>
        <dbReference type="Proteomes" id="UP001148838"/>
    </source>
</evidence>
<reference evidence="4 5" key="1">
    <citation type="journal article" date="2022" name="Allergy">
        <title>Genome assembly and annotation of Periplaneta americana reveal a comprehensive cockroach allergen profile.</title>
        <authorList>
            <person name="Wang L."/>
            <person name="Xiong Q."/>
            <person name="Saelim N."/>
            <person name="Wang L."/>
            <person name="Nong W."/>
            <person name="Wan A.T."/>
            <person name="Shi M."/>
            <person name="Liu X."/>
            <person name="Cao Q."/>
            <person name="Hui J.H.L."/>
            <person name="Sookrung N."/>
            <person name="Leung T.F."/>
            <person name="Tungtrongchitr A."/>
            <person name="Tsui S.K.W."/>
        </authorList>
    </citation>
    <scope>NUCLEOTIDE SEQUENCE [LARGE SCALE GENOMIC DNA]</scope>
    <source>
        <strain evidence="4">PWHHKU_190912</strain>
    </source>
</reference>
<dbReference type="InterPro" id="IPR023247">
    <property type="entry name" value="IC97/Dnai7-like"/>
</dbReference>
<feature type="transmembrane region" description="Helical" evidence="2">
    <location>
        <begin position="67"/>
        <end position="85"/>
    </location>
</feature>
<keyword evidence="2" id="KW-0812">Transmembrane</keyword>
<name>A0ABQ8T9T4_PERAM</name>
<evidence type="ECO:0000256" key="1">
    <source>
        <dbReference type="ARBA" id="ARBA00024332"/>
    </source>
</evidence>
<keyword evidence="2" id="KW-0472">Membrane</keyword>
<dbReference type="PANTHER" id="PTHR20929:SF11">
    <property type="entry name" value="DYNEIN AXONEMAL INTERMEDIATE CHAIN 7"/>
    <property type="match status" value="1"/>
</dbReference>
<accession>A0ABQ8T9T4</accession>
<dbReference type="InterPro" id="IPR031826">
    <property type="entry name" value="IC97/Casc1_N"/>
</dbReference>
<evidence type="ECO:0000259" key="3">
    <source>
        <dbReference type="Pfam" id="PF15927"/>
    </source>
</evidence>
<gene>
    <name evidence="4" type="ORF">ANN_04975</name>
</gene>
<proteinExistence type="inferred from homology"/>
<feature type="transmembrane region" description="Helical" evidence="2">
    <location>
        <begin position="458"/>
        <end position="480"/>
    </location>
</feature>
<evidence type="ECO:0000256" key="2">
    <source>
        <dbReference type="SAM" id="Phobius"/>
    </source>
</evidence>
<dbReference type="Pfam" id="PF15927">
    <property type="entry name" value="Casc1_N"/>
    <property type="match status" value="1"/>
</dbReference>
<dbReference type="PRINTS" id="PR02043">
    <property type="entry name" value="CANCERSCCP1"/>
</dbReference>